<comment type="caution">
    <text evidence="6">The sequence shown here is derived from an EMBL/GenBank/DDBJ whole genome shotgun (WGS) entry which is preliminary data.</text>
</comment>
<dbReference type="GO" id="GO:0005765">
    <property type="term" value="C:lysosomal membrane"/>
    <property type="evidence" value="ECO:0007669"/>
    <property type="project" value="TreeGrafter"/>
</dbReference>
<dbReference type="Proteomes" id="UP001196413">
    <property type="component" value="Unassembled WGS sequence"/>
</dbReference>
<evidence type="ECO:0000256" key="3">
    <source>
        <dbReference type="ARBA" id="ARBA00022777"/>
    </source>
</evidence>
<dbReference type="GO" id="GO:0005886">
    <property type="term" value="C:plasma membrane"/>
    <property type="evidence" value="ECO:0007669"/>
    <property type="project" value="TreeGrafter"/>
</dbReference>
<gene>
    <name evidence="6" type="ORF">KIN20_018648</name>
</gene>
<evidence type="ECO:0000256" key="5">
    <source>
        <dbReference type="RuleBase" id="RU367084"/>
    </source>
</evidence>
<comment type="similarity">
    <text evidence="5">Belongs to the PI3/PI4-kinase family. Type II PI4K subfamily.</text>
</comment>
<sequence length="75" mass="8767">MAKVFSKLHVVPKTRVCRLASPAFFYARCCGRHEVKPKEGSFQLFVKGYESAQTVFSRWDYDKSLLSKEEDDRFN</sequence>
<reference evidence="6" key="1">
    <citation type="submission" date="2021-06" db="EMBL/GenBank/DDBJ databases">
        <title>Parelaphostrongylus tenuis whole genome reference sequence.</title>
        <authorList>
            <person name="Garwood T.J."/>
            <person name="Larsen P.A."/>
            <person name="Fountain-Jones N.M."/>
            <person name="Garbe J.R."/>
            <person name="Macchietto M.G."/>
            <person name="Kania S.A."/>
            <person name="Gerhold R.W."/>
            <person name="Richards J.E."/>
            <person name="Wolf T.M."/>
        </authorList>
    </citation>
    <scope>NUCLEOTIDE SEQUENCE</scope>
    <source>
        <strain evidence="6">MNPRO001-30</strain>
        <tissue evidence="6">Meninges</tissue>
    </source>
</reference>
<comment type="catalytic activity">
    <reaction evidence="5">
        <text>a 1,2-diacyl-sn-glycero-3-phospho-(1D-myo-inositol) + ATP = a 1,2-diacyl-sn-glycero-3-phospho-(1D-myo-inositol 4-phosphate) + ADP + H(+)</text>
        <dbReference type="Rhea" id="RHEA:19877"/>
        <dbReference type="ChEBI" id="CHEBI:15378"/>
        <dbReference type="ChEBI" id="CHEBI:30616"/>
        <dbReference type="ChEBI" id="CHEBI:57880"/>
        <dbReference type="ChEBI" id="CHEBI:58178"/>
        <dbReference type="ChEBI" id="CHEBI:456216"/>
        <dbReference type="EC" id="2.7.1.67"/>
    </reaction>
</comment>
<dbReference type="GO" id="GO:0005768">
    <property type="term" value="C:endosome"/>
    <property type="evidence" value="ECO:0007669"/>
    <property type="project" value="TreeGrafter"/>
</dbReference>
<dbReference type="GO" id="GO:0046854">
    <property type="term" value="P:phosphatidylinositol phosphate biosynthetic process"/>
    <property type="evidence" value="ECO:0007669"/>
    <property type="project" value="UniProtKB-UniRule"/>
</dbReference>
<evidence type="ECO:0000313" key="7">
    <source>
        <dbReference type="Proteomes" id="UP001196413"/>
    </source>
</evidence>
<organism evidence="6 7">
    <name type="scientific">Parelaphostrongylus tenuis</name>
    <name type="common">Meningeal worm</name>
    <dbReference type="NCBI Taxonomy" id="148309"/>
    <lineage>
        <taxon>Eukaryota</taxon>
        <taxon>Metazoa</taxon>
        <taxon>Ecdysozoa</taxon>
        <taxon>Nematoda</taxon>
        <taxon>Chromadorea</taxon>
        <taxon>Rhabditida</taxon>
        <taxon>Rhabditina</taxon>
        <taxon>Rhabditomorpha</taxon>
        <taxon>Strongyloidea</taxon>
        <taxon>Metastrongylidae</taxon>
        <taxon>Parelaphostrongylus</taxon>
    </lineage>
</organism>
<dbReference type="GO" id="GO:0007032">
    <property type="term" value="P:endosome organization"/>
    <property type="evidence" value="ECO:0007669"/>
    <property type="project" value="TreeGrafter"/>
</dbReference>
<dbReference type="GO" id="GO:0005524">
    <property type="term" value="F:ATP binding"/>
    <property type="evidence" value="ECO:0007669"/>
    <property type="project" value="UniProtKB-UniRule"/>
</dbReference>
<dbReference type="GO" id="GO:0007030">
    <property type="term" value="P:Golgi organization"/>
    <property type="evidence" value="ECO:0007669"/>
    <property type="project" value="TreeGrafter"/>
</dbReference>
<dbReference type="GO" id="GO:0004430">
    <property type="term" value="F:1-phosphatidylinositol 4-kinase activity"/>
    <property type="evidence" value="ECO:0007669"/>
    <property type="project" value="UniProtKB-UniRule"/>
</dbReference>
<evidence type="ECO:0000313" key="6">
    <source>
        <dbReference type="EMBL" id="KAJ1359835.1"/>
    </source>
</evidence>
<accession>A0AAD5MJQ7</accession>
<comment type="subcellular location">
    <subcellularLocation>
        <location evidence="5">Membrane</location>
        <topology evidence="5">Peripheral membrane protein</topology>
    </subcellularLocation>
</comment>
<keyword evidence="4 5" id="KW-0067">ATP-binding</keyword>
<dbReference type="EMBL" id="JAHQIW010003718">
    <property type="protein sequence ID" value="KAJ1359835.1"/>
    <property type="molecule type" value="Genomic_DNA"/>
</dbReference>
<evidence type="ECO:0000256" key="4">
    <source>
        <dbReference type="ARBA" id="ARBA00022840"/>
    </source>
</evidence>
<keyword evidence="2 5" id="KW-0547">Nucleotide-binding</keyword>
<name>A0AAD5MJQ7_PARTN</name>
<dbReference type="InterPro" id="IPR039756">
    <property type="entry name" value="Lsb6/PI4K2"/>
</dbReference>
<protein>
    <recommendedName>
        <fullName evidence="5">Phosphatidylinositol 4-kinase type 2</fullName>
        <ecNumber evidence="5">2.7.1.67</ecNumber>
    </recommendedName>
</protein>
<dbReference type="AlphaFoldDB" id="A0AAD5MJQ7"/>
<keyword evidence="1 5" id="KW-0808">Transferase</keyword>
<dbReference type="EC" id="2.7.1.67" evidence="5"/>
<keyword evidence="5" id="KW-0472">Membrane</keyword>
<keyword evidence="7" id="KW-1185">Reference proteome</keyword>
<evidence type="ECO:0000256" key="2">
    <source>
        <dbReference type="ARBA" id="ARBA00022741"/>
    </source>
</evidence>
<dbReference type="PANTHER" id="PTHR12865">
    <property type="entry name" value="PHOSPHATIDYLINOSITOL 4-KINASE TYPE-II"/>
    <property type="match status" value="1"/>
</dbReference>
<dbReference type="PANTHER" id="PTHR12865:SF5">
    <property type="entry name" value="PHOSPHATIDYLINOSITOL 4-KINASE TYPE 2"/>
    <property type="match status" value="1"/>
</dbReference>
<evidence type="ECO:0000256" key="1">
    <source>
        <dbReference type="ARBA" id="ARBA00022679"/>
    </source>
</evidence>
<keyword evidence="3 5" id="KW-0418">Kinase</keyword>
<proteinExistence type="inferred from homology"/>
<dbReference type="GO" id="GO:0005802">
    <property type="term" value="C:trans-Golgi network"/>
    <property type="evidence" value="ECO:0007669"/>
    <property type="project" value="TreeGrafter"/>
</dbReference>